<keyword evidence="1" id="KW-1133">Transmembrane helix</keyword>
<gene>
    <name evidence="2" type="ORF">SLAVMIC_01020</name>
</gene>
<protein>
    <submittedName>
        <fullName evidence="2">Uncharacterized protein</fullName>
    </submittedName>
</protein>
<proteinExistence type="predicted"/>
<organism evidence="2">
    <name type="scientific">uncultured marine phage</name>
    <dbReference type="NCBI Taxonomy" id="707152"/>
    <lineage>
        <taxon>Viruses</taxon>
        <taxon>environmental samples</taxon>
    </lineage>
</organism>
<evidence type="ECO:0000256" key="1">
    <source>
        <dbReference type="SAM" id="Phobius"/>
    </source>
</evidence>
<feature type="transmembrane region" description="Helical" evidence="1">
    <location>
        <begin position="12"/>
        <end position="31"/>
    </location>
</feature>
<evidence type="ECO:0000313" key="2">
    <source>
        <dbReference type="EMBL" id="CAG7581767.1"/>
    </source>
</evidence>
<keyword evidence="1" id="KW-0812">Transmembrane</keyword>
<dbReference type="EMBL" id="OU342829">
    <property type="protein sequence ID" value="CAG7581767.1"/>
    <property type="molecule type" value="Genomic_DNA"/>
</dbReference>
<reference evidence="2" key="1">
    <citation type="submission" date="2021-06" db="EMBL/GenBank/DDBJ databases">
        <authorList>
            <person name="Gannon L."/>
            <person name="Redgwell R T."/>
            <person name="Michniewski S."/>
            <person name="Harrison D C."/>
            <person name="Millard A."/>
        </authorList>
    </citation>
    <scope>NUCLEOTIDE SEQUENCE</scope>
</reference>
<name>A0A8D9CD37_9VIRU</name>
<feature type="transmembrane region" description="Helical" evidence="1">
    <location>
        <begin position="37"/>
        <end position="56"/>
    </location>
</feature>
<sequence length="146" mass="17177">MPSTKIGFKIGYISMIVPFLSVPLFLMLTGAGEVVTMLSFFGSMIIFAFFFGIMVMKHNRFKDQQESYRRKSSKNVVFYKWNDDGEWYSIYLNGSGGEGESDRKLWRYIKNDSAFQKFGTWEMGGSTDEWEKRQKREKRLKKILKK</sequence>
<accession>A0A8D9CD37</accession>
<keyword evidence="1" id="KW-0472">Membrane</keyword>